<dbReference type="VEuPathDB" id="VectorBase:ASTEI20_039570"/>
<organism evidence="2 3">
    <name type="scientific">Anopheles stephensi</name>
    <name type="common">Indo-Pakistan malaria mosquito</name>
    <dbReference type="NCBI Taxonomy" id="30069"/>
    <lineage>
        <taxon>Eukaryota</taxon>
        <taxon>Metazoa</taxon>
        <taxon>Ecdysozoa</taxon>
        <taxon>Arthropoda</taxon>
        <taxon>Hexapoda</taxon>
        <taxon>Insecta</taxon>
        <taxon>Pterygota</taxon>
        <taxon>Neoptera</taxon>
        <taxon>Endopterygota</taxon>
        <taxon>Diptera</taxon>
        <taxon>Nematocera</taxon>
        <taxon>Culicoidea</taxon>
        <taxon>Culicidae</taxon>
        <taxon>Anophelinae</taxon>
        <taxon>Anopheles</taxon>
    </lineage>
</organism>
<dbReference type="VEuPathDB" id="VectorBase:ASTEI04524"/>
<evidence type="ECO:0000313" key="2">
    <source>
        <dbReference type="EnsemblMetazoa" id="ASTEI04524-PA"/>
    </source>
</evidence>
<dbReference type="Proteomes" id="UP000076408">
    <property type="component" value="Unassembled WGS sequence"/>
</dbReference>
<proteinExistence type="predicted"/>
<reference evidence="2" key="2">
    <citation type="submission" date="2020-05" db="UniProtKB">
        <authorList>
            <consortium name="EnsemblMetazoa"/>
        </authorList>
    </citation>
    <scope>IDENTIFICATION</scope>
    <source>
        <strain evidence="2">Indian</strain>
    </source>
</reference>
<dbReference type="AlphaFoldDB" id="A0A182Y7T8"/>
<reference evidence="3" key="1">
    <citation type="journal article" date="2014" name="Genome Biol.">
        <title>Genome analysis of a major urban malaria vector mosquito, Anopheles stephensi.</title>
        <authorList>
            <person name="Jiang X."/>
            <person name="Peery A."/>
            <person name="Hall A.B."/>
            <person name="Sharma A."/>
            <person name="Chen X.G."/>
            <person name="Waterhouse R.M."/>
            <person name="Komissarov A."/>
            <person name="Riehle M.M."/>
            <person name="Shouche Y."/>
            <person name="Sharakhova M.V."/>
            <person name="Lawson D."/>
            <person name="Pakpour N."/>
            <person name="Arensburger P."/>
            <person name="Davidson V.L."/>
            <person name="Eiglmeier K."/>
            <person name="Emrich S."/>
            <person name="George P."/>
            <person name="Kennedy R.C."/>
            <person name="Mane S.P."/>
            <person name="Maslen G."/>
            <person name="Oringanje C."/>
            <person name="Qi Y."/>
            <person name="Settlage R."/>
            <person name="Tojo M."/>
            <person name="Tubio J.M."/>
            <person name="Unger M.F."/>
            <person name="Wang B."/>
            <person name="Vernick K.D."/>
            <person name="Ribeiro J.M."/>
            <person name="James A.A."/>
            <person name="Michel K."/>
            <person name="Riehle M.A."/>
            <person name="Luckhart S."/>
            <person name="Sharakhov I.V."/>
            <person name="Tu Z."/>
        </authorList>
    </citation>
    <scope>NUCLEOTIDE SEQUENCE [LARGE SCALE GENOMIC DNA]</scope>
    <source>
        <strain evidence="3">Indian</strain>
    </source>
</reference>
<dbReference type="EnsemblMetazoa" id="ASTEI04524-RA">
    <property type="protein sequence ID" value="ASTEI04524-PA"/>
    <property type="gene ID" value="ASTEI04524"/>
</dbReference>
<name>A0A182Y7T8_ANOST</name>
<evidence type="ECO:0000313" key="3">
    <source>
        <dbReference type="Proteomes" id="UP000076408"/>
    </source>
</evidence>
<evidence type="ECO:0000256" key="1">
    <source>
        <dbReference type="SAM" id="MobiDB-lite"/>
    </source>
</evidence>
<feature type="region of interest" description="Disordered" evidence="1">
    <location>
        <begin position="26"/>
        <end position="51"/>
    </location>
</feature>
<dbReference type="STRING" id="30069.A0A182Y7T8"/>
<protein>
    <submittedName>
        <fullName evidence="2">Uncharacterized protein</fullName>
    </submittedName>
</protein>
<keyword evidence="3" id="KW-1185">Reference proteome</keyword>
<sequence length="181" mass="19819">MSCGGCCCGLNVTPVAVARVRRPSRSHCRPSYGRSASYSGRRSSFGTVIPGRRRRSAAATDGWARVRKISASGRYIPRATGVDPFGPSSSWPGRRRAIRVRDRSLVAQRLRSGDPHGRQIRCTPDWSENAVSGDHLWVPTSVSGDCCYVGDNDCTEQAMELHGFWVADPPLVFSNEPGLRE</sequence>
<feature type="compositionally biased region" description="Low complexity" evidence="1">
    <location>
        <begin position="31"/>
        <end position="44"/>
    </location>
</feature>
<accession>A0A182Y7T8</accession>